<feature type="binding site" evidence="9">
    <location>
        <position position="372"/>
    </location>
    <ligand>
        <name>(2R)-2-phosphoglycerate</name>
        <dbReference type="ChEBI" id="CHEBI:58289"/>
    </ligand>
</feature>
<feature type="binding site" evidence="9 12">
    <location>
        <position position="290"/>
    </location>
    <ligand>
        <name>Mg(2+)</name>
        <dbReference type="ChEBI" id="CHEBI:18420"/>
    </ligand>
</feature>
<dbReference type="InterPro" id="IPR036849">
    <property type="entry name" value="Enolase-like_C_sf"/>
</dbReference>
<dbReference type="InterPro" id="IPR020811">
    <property type="entry name" value="Enolase_N"/>
</dbReference>
<dbReference type="GO" id="GO:0006096">
    <property type="term" value="P:glycolytic process"/>
    <property type="evidence" value="ECO:0007669"/>
    <property type="project" value="UniProtKB-UniRule"/>
</dbReference>
<gene>
    <name evidence="9" type="primary">eno</name>
    <name evidence="15" type="ORF">UT30_C0006G0007</name>
</gene>
<dbReference type="SMART" id="SM01193">
    <property type="entry name" value="Enolase_N"/>
    <property type="match status" value="1"/>
</dbReference>
<dbReference type="Pfam" id="PF03952">
    <property type="entry name" value="Enolase_N"/>
    <property type="match status" value="1"/>
</dbReference>
<dbReference type="InterPro" id="IPR000941">
    <property type="entry name" value="Enolase"/>
</dbReference>
<keyword evidence="7 9" id="KW-0324">Glycolysis</keyword>
<feature type="binding site" evidence="9 12">
    <location>
        <position position="245"/>
    </location>
    <ligand>
        <name>Mg(2+)</name>
        <dbReference type="ChEBI" id="CHEBI:18420"/>
    </ligand>
</feature>
<dbReference type="PRINTS" id="PR00148">
    <property type="entry name" value="ENOLASE"/>
</dbReference>
<dbReference type="UniPathway" id="UPA00109">
    <property type="reaction ID" value="UER00187"/>
</dbReference>
<evidence type="ECO:0000256" key="5">
    <source>
        <dbReference type="ARBA" id="ARBA00022525"/>
    </source>
</evidence>
<feature type="binding site" evidence="9">
    <location>
        <position position="342"/>
    </location>
    <ligand>
        <name>(2R)-2-phosphoglycerate</name>
        <dbReference type="ChEBI" id="CHEBI:58289"/>
    </ligand>
</feature>
<evidence type="ECO:0000256" key="9">
    <source>
        <dbReference type="HAMAP-Rule" id="MF_00318"/>
    </source>
</evidence>
<dbReference type="SFLD" id="SFLDF00002">
    <property type="entry name" value="enolase"/>
    <property type="match status" value="1"/>
</dbReference>
<dbReference type="SUPFAM" id="SSF51604">
    <property type="entry name" value="Enolase C-terminal domain-like"/>
    <property type="match status" value="1"/>
</dbReference>
<comment type="catalytic activity">
    <reaction evidence="9">
        <text>(2R)-2-phosphoglycerate = phosphoenolpyruvate + H2O</text>
        <dbReference type="Rhea" id="RHEA:10164"/>
        <dbReference type="ChEBI" id="CHEBI:15377"/>
        <dbReference type="ChEBI" id="CHEBI:58289"/>
        <dbReference type="ChEBI" id="CHEBI:58702"/>
        <dbReference type="EC" id="4.2.1.11"/>
    </reaction>
</comment>
<keyword evidence="9 12" id="KW-0479">Metal-binding</keyword>
<feature type="binding site" evidence="11">
    <location>
        <position position="159"/>
    </location>
    <ligand>
        <name>substrate</name>
    </ligand>
</feature>
<evidence type="ECO:0000256" key="1">
    <source>
        <dbReference type="ARBA" id="ARBA00005031"/>
    </source>
</evidence>
<comment type="function">
    <text evidence="9">Catalyzes the reversible conversion of 2-phosphoglycerate (2-PG) into phosphoenolpyruvate (PEP). It is essential for the degradation of carbohydrates via glycolysis.</text>
</comment>
<dbReference type="Gene3D" id="3.20.20.120">
    <property type="entry name" value="Enolase-like C-terminal domain"/>
    <property type="match status" value="1"/>
</dbReference>
<dbReference type="PANTHER" id="PTHR11902">
    <property type="entry name" value="ENOLASE"/>
    <property type="match status" value="1"/>
</dbReference>
<comment type="similarity">
    <text evidence="2 9">Belongs to the enolase family.</text>
</comment>
<dbReference type="PANTHER" id="PTHR11902:SF1">
    <property type="entry name" value="ENOLASE"/>
    <property type="match status" value="1"/>
</dbReference>
<dbReference type="SMART" id="SM01192">
    <property type="entry name" value="Enolase_C"/>
    <property type="match status" value="1"/>
</dbReference>
<evidence type="ECO:0000256" key="8">
    <source>
        <dbReference type="ARBA" id="ARBA00023239"/>
    </source>
</evidence>
<dbReference type="SUPFAM" id="SSF54826">
    <property type="entry name" value="Enolase N-terminal domain-like"/>
    <property type="match status" value="1"/>
</dbReference>
<sequence length="426" mass="47170">MNIESIHAHEILDSRGNPTLNVTVLLENGLSGNASVPSGASTGIHEALELRDGDPKRYHGKGVLKAVANVQKKIAPLLVGMSVVRQRDIDSAMNTLDATPNKSNLGANAILGVSLACAHAAARAKQMPLYAYIRHIYQLPLETYRMPVPTMNVLNGGAHAGWILDFQEFMIVPKQSTFRERVRAGSEIFHELGALLKKKGFSTLKGDEGGYAVSLKNNEEAFKVIMQAIKNAGYQPGKNIFLAMDPAVSELYDKKTKQYKLKIEGKSLTSTQLIAMWERWIKKYPIISLEDGLDQDDWDGWVEMTKKLGKKTILVGDDFLVTNVERLTQAIERKAGNAILIKVNQIGTLSETIDAILLAKQYGYKVSVSNRSGETADTTIADLAVAVNADYIKTGSLSRSERLEKYNRLMEIEEEIFTYVRQNKKT</sequence>
<dbReference type="GO" id="GO:0000287">
    <property type="term" value="F:magnesium ion binding"/>
    <property type="evidence" value="ECO:0007669"/>
    <property type="project" value="UniProtKB-UniRule"/>
</dbReference>
<feature type="domain" description="Enolase N-terminal" evidence="14">
    <location>
        <begin position="3"/>
        <end position="133"/>
    </location>
</feature>
<dbReference type="AlphaFoldDB" id="A0A0G0MN31"/>
<feature type="active site" description="Proton acceptor" evidence="9 10">
    <location>
        <position position="342"/>
    </location>
</feature>
<evidence type="ECO:0000313" key="16">
    <source>
        <dbReference type="Proteomes" id="UP000033935"/>
    </source>
</evidence>
<feature type="binding site" evidence="11">
    <location>
        <begin position="369"/>
        <end position="372"/>
    </location>
    <ligand>
        <name>substrate</name>
    </ligand>
</feature>
<comment type="subcellular location">
    <subcellularLocation>
        <location evidence="9">Cytoplasm</location>
    </subcellularLocation>
    <subcellularLocation>
        <location evidence="9">Secreted</location>
    </subcellularLocation>
    <subcellularLocation>
        <location evidence="9">Cell surface</location>
    </subcellularLocation>
    <text evidence="9">Fractions of enolase are present in both the cytoplasm and on the cell surface.</text>
</comment>
<name>A0A0G0MN31_9BACT</name>
<dbReference type="EC" id="4.2.1.11" evidence="3 9"/>
<protein>
    <recommendedName>
        <fullName evidence="4 9">Enolase</fullName>
        <ecNumber evidence="3 9">4.2.1.11</ecNumber>
    </recommendedName>
    <alternativeName>
        <fullName evidence="9">2-phospho-D-glycerate hydro-lyase</fullName>
    </alternativeName>
    <alternativeName>
        <fullName evidence="9">2-phosphoglycerate dehydratase</fullName>
    </alternativeName>
</protein>
<feature type="binding site" evidence="11">
    <location>
        <position position="168"/>
    </location>
    <ligand>
        <name>substrate</name>
    </ligand>
</feature>
<comment type="cofactor">
    <cofactor evidence="9">
        <name>Mg(2+)</name>
        <dbReference type="ChEBI" id="CHEBI:18420"/>
    </cofactor>
    <text evidence="9">Binds a second Mg(2+) ion via substrate during catalysis.</text>
</comment>
<keyword evidence="9" id="KW-0963">Cytoplasm</keyword>
<dbReference type="HAMAP" id="MF_00318">
    <property type="entry name" value="Enolase"/>
    <property type="match status" value="1"/>
</dbReference>
<dbReference type="Pfam" id="PF00113">
    <property type="entry name" value="Enolase_C"/>
    <property type="match status" value="1"/>
</dbReference>
<evidence type="ECO:0000259" key="13">
    <source>
        <dbReference type="SMART" id="SM01192"/>
    </source>
</evidence>
<dbReference type="PATRIC" id="fig|1618995.3.peg.319"/>
<dbReference type="Proteomes" id="UP000033935">
    <property type="component" value="Unassembled WGS sequence"/>
</dbReference>
<evidence type="ECO:0000313" key="15">
    <source>
        <dbReference type="EMBL" id="KKR04513.1"/>
    </source>
</evidence>
<feature type="binding site" evidence="11">
    <location>
        <position position="317"/>
    </location>
    <ligand>
        <name>substrate</name>
    </ligand>
</feature>
<dbReference type="PROSITE" id="PS00164">
    <property type="entry name" value="ENOLASE"/>
    <property type="match status" value="1"/>
</dbReference>
<dbReference type="GO" id="GO:0009986">
    <property type="term" value="C:cell surface"/>
    <property type="evidence" value="ECO:0007669"/>
    <property type="project" value="UniProtKB-SubCell"/>
</dbReference>
<evidence type="ECO:0000256" key="12">
    <source>
        <dbReference type="PIRSR" id="PIRSR001400-3"/>
    </source>
</evidence>
<feature type="binding site" evidence="9">
    <location>
        <position position="371"/>
    </location>
    <ligand>
        <name>(2R)-2-phosphoglycerate</name>
        <dbReference type="ChEBI" id="CHEBI:58289"/>
    </ligand>
</feature>
<dbReference type="GO" id="GO:0005576">
    <property type="term" value="C:extracellular region"/>
    <property type="evidence" value="ECO:0007669"/>
    <property type="project" value="UniProtKB-SubCell"/>
</dbReference>
<feature type="binding site" evidence="9">
    <location>
        <position position="393"/>
    </location>
    <ligand>
        <name>(2R)-2-phosphoglycerate</name>
        <dbReference type="ChEBI" id="CHEBI:58289"/>
    </ligand>
</feature>
<organism evidence="15 16">
    <name type="scientific">Candidatus Uhrbacteria bacterium GW2011_GWF2_39_13</name>
    <dbReference type="NCBI Taxonomy" id="1618995"/>
    <lineage>
        <taxon>Bacteria</taxon>
        <taxon>Candidatus Uhriibacteriota</taxon>
    </lineage>
</organism>
<dbReference type="NCBIfam" id="TIGR01060">
    <property type="entry name" value="eno"/>
    <property type="match status" value="1"/>
</dbReference>
<dbReference type="InterPro" id="IPR020809">
    <property type="entry name" value="Enolase_CS"/>
</dbReference>
<feature type="binding site" evidence="11">
    <location>
        <position position="290"/>
    </location>
    <ligand>
        <name>substrate</name>
    </ligand>
</feature>
<evidence type="ECO:0000256" key="7">
    <source>
        <dbReference type="ARBA" id="ARBA00023152"/>
    </source>
</evidence>
<evidence type="ECO:0000256" key="2">
    <source>
        <dbReference type="ARBA" id="ARBA00009604"/>
    </source>
</evidence>
<dbReference type="CDD" id="cd03313">
    <property type="entry name" value="enolase"/>
    <property type="match status" value="1"/>
</dbReference>
<evidence type="ECO:0000259" key="14">
    <source>
        <dbReference type="SMART" id="SM01193"/>
    </source>
</evidence>
<dbReference type="FunFam" id="3.30.390.10:FF:000001">
    <property type="entry name" value="Enolase"/>
    <property type="match status" value="1"/>
</dbReference>
<keyword evidence="6 9" id="KW-0460">Magnesium</keyword>
<keyword evidence="8 9" id="KW-0456">Lyase</keyword>
<keyword evidence="5 9" id="KW-0964">Secreted</keyword>
<dbReference type="SFLD" id="SFLDS00001">
    <property type="entry name" value="Enolase"/>
    <property type="match status" value="1"/>
</dbReference>
<evidence type="ECO:0000256" key="3">
    <source>
        <dbReference type="ARBA" id="ARBA00012058"/>
    </source>
</evidence>
<evidence type="ECO:0000256" key="10">
    <source>
        <dbReference type="PIRSR" id="PIRSR001400-1"/>
    </source>
</evidence>
<accession>A0A0G0MN31</accession>
<dbReference type="EMBL" id="LBWG01000006">
    <property type="protein sequence ID" value="KKR04513.1"/>
    <property type="molecule type" value="Genomic_DNA"/>
</dbReference>
<evidence type="ECO:0000256" key="11">
    <source>
        <dbReference type="PIRSR" id="PIRSR001400-2"/>
    </source>
</evidence>
<feature type="domain" description="Enolase C-terminal TIM barrel" evidence="13">
    <location>
        <begin position="143"/>
        <end position="423"/>
    </location>
</feature>
<feature type="active site" description="Proton donor" evidence="9 10">
    <location>
        <position position="208"/>
    </location>
</feature>
<comment type="caution">
    <text evidence="15">The sequence shown here is derived from an EMBL/GenBank/DDBJ whole genome shotgun (WGS) entry which is preliminary data.</text>
</comment>
<comment type="pathway">
    <text evidence="1 9">Carbohydrate degradation; glycolysis; pyruvate from D-glyceraldehyde 3-phosphate: step 4/5.</text>
</comment>
<reference evidence="15 16" key="1">
    <citation type="journal article" date="2015" name="Nature">
        <title>rRNA introns, odd ribosomes, and small enigmatic genomes across a large radiation of phyla.</title>
        <authorList>
            <person name="Brown C.T."/>
            <person name="Hug L.A."/>
            <person name="Thomas B.C."/>
            <person name="Sharon I."/>
            <person name="Castelle C.J."/>
            <person name="Singh A."/>
            <person name="Wilkins M.J."/>
            <person name="Williams K.H."/>
            <person name="Banfield J.F."/>
        </authorList>
    </citation>
    <scope>NUCLEOTIDE SEQUENCE [LARGE SCALE GENOMIC DNA]</scope>
</reference>
<dbReference type="Gene3D" id="3.30.390.10">
    <property type="entry name" value="Enolase-like, N-terminal domain"/>
    <property type="match status" value="1"/>
</dbReference>
<dbReference type="InterPro" id="IPR020810">
    <property type="entry name" value="Enolase_C"/>
</dbReference>
<evidence type="ECO:0000256" key="4">
    <source>
        <dbReference type="ARBA" id="ARBA00017068"/>
    </source>
</evidence>
<feature type="binding site" evidence="9 12">
    <location>
        <position position="317"/>
    </location>
    <ligand>
        <name>Mg(2+)</name>
        <dbReference type="ChEBI" id="CHEBI:18420"/>
    </ligand>
</feature>
<evidence type="ECO:0000256" key="6">
    <source>
        <dbReference type="ARBA" id="ARBA00022842"/>
    </source>
</evidence>
<dbReference type="InterPro" id="IPR029017">
    <property type="entry name" value="Enolase-like_N"/>
</dbReference>
<feature type="binding site" evidence="9">
    <location>
        <position position="167"/>
    </location>
    <ligand>
        <name>(2R)-2-phosphoglycerate</name>
        <dbReference type="ChEBI" id="CHEBI:58289"/>
    </ligand>
</feature>
<comment type="cofactor">
    <cofactor evidence="12">
        <name>Mg(2+)</name>
        <dbReference type="ChEBI" id="CHEBI:18420"/>
    </cofactor>
    <text evidence="12">Mg(2+) is required for catalysis and for stabilizing the dimer.</text>
</comment>
<dbReference type="PIRSF" id="PIRSF001400">
    <property type="entry name" value="Enolase"/>
    <property type="match status" value="1"/>
</dbReference>
<dbReference type="GO" id="GO:0000015">
    <property type="term" value="C:phosphopyruvate hydratase complex"/>
    <property type="evidence" value="ECO:0007669"/>
    <property type="project" value="InterPro"/>
</dbReference>
<proteinExistence type="inferred from homology"/>
<feature type="binding site" evidence="11">
    <location>
        <position position="393"/>
    </location>
    <ligand>
        <name>substrate</name>
    </ligand>
</feature>
<dbReference type="GO" id="GO:0004634">
    <property type="term" value="F:phosphopyruvate hydratase activity"/>
    <property type="evidence" value="ECO:0007669"/>
    <property type="project" value="UniProtKB-UniRule"/>
</dbReference>
<dbReference type="SFLD" id="SFLDG00178">
    <property type="entry name" value="enolase"/>
    <property type="match status" value="1"/>
</dbReference>